<dbReference type="Proteomes" id="UP000184356">
    <property type="component" value="Unassembled WGS sequence"/>
</dbReference>
<accession>A0A1L9TXT7</accession>
<keyword evidence="3" id="KW-1185">Reference proteome</keyword>
<keyword evidence="1" id="KW-0472">Membrane</keyword>
<dbReference type="RefSeq" id="XP_040707899.1">
    <property type="nucleotide sequence ID" value="XM_040844574.1"/>
</dbReference>
<keyword evidence="1" id="KW-1133">Transmembrane helix</keyword>
<name>A0A1L9TXT7_9EURO</name>
<evidence type="ECO:0000256" key="1">
    <source>
        <dbReference type="SAM" id="Phobius"/>
    </source>
</evidence>
<dbReference type="EMBL" id="KV878582">
    <property type="protein sequence ID" value="OJJ64093.1"/>
    <property type="molecule type" value="Genomic_DNA"/>
</dbReference>
<evidence type="ECO:0000313" key="3">
    <source>
        <dbReference type="Proteomes" id="UP000184356"/>
    </source>
</evidence>
<sequence length="107" mass="12701">MEYVFSSWPAFNSIFDLFFDVFFFFCTTTKHLATALKKTRDLGGACHWRFCLWISYELFCFSSLVRFSPPLWSMVTTSSLHLWTRRSGPSSLRWLSRLFAHYAFELV</sequence>
<dbReference type="VEuPathDB" id="FungiDB:ASPSYDRAFT_288980"/>
<dbReference type="AlphaFoldDB" id="A0A1L9TXT7"/>
<dbReference type="GeneID" id="63760647"/>
<organism evidence="2 3">
    <name type="scientific">Aspergillus sydowii CBS 593.65</name>
    <dbReference type="NCBI Taxonomy" id="1036612"/>
    <lineage>
        <taxon>Eukaryota</taxon>
        <taxon>Fungi</taxon>
        <taxon>Dikarya</taxon>
        <taxon>Ascomycota</taxon>
        <taxon>Pezizomycotina</taxon>
        <taxon>Eurotiomycetes</taxon>
        <taxon>Eurotiomycetidae</taxon>
        <taxon>Eurotiales</taxon>
        <taxon>Aspergillaceae</taxon>
        <taxon>Aspergillus</taxon>
        <taxon>Aspergillus subgen. Nidulantes</taxon>
    </lineage>
</organism>
<gene>
    <name evidence="2" type="ORF">ASPSYDRAFT_288980</name>
</gene>
<reference evidence="3" key="1">
    <citation type="journal article" date="2017" name="Genome Biol.">
        <title>Comparative genomics reveals high biological diversity and specific adaptations in the industrially and medically important fungal genus Aspergillus.</title>
        <authorList>
            <person name="de Vries R.P."/>
            <person name="Riley R."/>
            <person name="Wiebenga A."/>
            <person name="Aguilar-Osorio G."/>
            <person name="Amillis S."/>
            <person name="Uchima C.A."/>
            <person name="Anderluh G."/>
            <person name="Asadollahi M."/>
            <person name="Askin M."/>
            <person name="Barry K."/>
            <person name="Battaglia E."/>
            <person name="Bayram O."/>
            <person name="Benocci T."/>
            <person name="Braus-Stromeyer S.A."/>
            <person name="Caldana C."/>
            <person name="Canovas D."/>
            <person name="Cerqueira G.C."/>
            <person name="Chen F."/>
            <person name="Chen W."/>
            <person name="Choi C."/>
            <person name="Clum A."/>
            <person name="Dos Santos R.A."/>
            <person name="Damasio A.R."/>
            <person name="Diallinas G."/>
            <person name="Emri T."/>
            <person name="Fekete E."/>
            <person name="Flipphi M."/>
            <person name="Freyberg S."/>
            <person name="Gallo A."/>
            <person name="Gournas C."/>
            <person name="Habgood R."/>
            <person name="Hainaut M."/>
            <person name="Harispe M.L."/>
            <person name="Henrissat B."/>
            <person name="Hilden K.S."/>
            <person name="Hope R."/>
            <person name="Hossain A."/>
            <person name="Karabika E."/>
            <person name="Karaffa L."/>
            <person name="Karanyi Z."/>
            <person name="Krasevec N."/>
            <person name="Kuo A."/>
            <person name="Kusch H."/>
            <person name="LaButti K."/>
            <person name="Lagendijk E.L."/>
            <person name="Lapidus A."/>
            <person name="Levasseur A."/>
            <person name="Lindquist E."/>
            <person name="Lipzen A."/>
            <person name="Logrieco A.F."/>
            <person name="MacCabe A."/>
            <person name="Maekelae M.R."/>
            <person name="Malavazi I."/>
            <person name="Melin P."/>
            <person name="Meyer V."/>
            <person name="Mielnichuk N."/>
            <person name="Miskei M."/>
            <person name="Molnar A.P."/>
            <person name="Mule G."/>
            <person name="Ngan C.Y."/>
            <person name="Orejas M."/>
            <person name="Orosz E."/>
            <person name="Ouedraogo J.P."/>
            <person name="Overkamp K.M."/>
            <person name="Park H.-S."/>
            <person name="Perrone G."/>
            <person name="Piumi F."/>
            <person name="Punt P.J."/>
            <person name="Ram A.F."/>
            <person name="Ramon A."/>
            <person name="Rauscher S."/>
            <person name="Record E."/>
            <person name="Riano-Pachon D.M."/>
            <person name="Robert V."/>
            <person name="Roehrig J."/>
            <person name="Ruller R."/>
            <person name="Salamov A."/>
            <person name="Salih N.S."/>
            <person name="Samson R.A."/>
            <person name="Sandor E."/>
            <person name="Sanguinetti M."/>
            <person name="Schuetze T."/>
            <person name="Sepcic K."/>
            <person name="Shelest E."/>
            <person name="Sherlock G."/>
            <person name="Sophianopoulou V."/>
            <person name="Squina F.M."/>
            <person name="Sun H."/>
            <person name="Susca A."/>
            <person name="Todd R.B."/>
            <person name="Tsang A."/>
            <person name="Unkles S.E."/>
            <person name="van de Wiele N."/>
            <person name="van Rossen-Uffink D."/>
            <person name="Oliveira J.V."/>
            <person name="Vesth T.C."/>
            <person name="Visser J."/>
            <person name="Yu J.-H."/>
            <person name="Zhou M."/>
            <person name="Andersen M.R."/>
            <person name="Archer D.B."/>
            <person name="Baker S.E."/>
            <person name="Benoit I."/>
            <person name="Brakhage A.A."/>
            <person name="Braus G.H."/>
            <person name="Fischer R."/>
            <person name="Frisvad J.C."/>
            <person name="Goldman G.H."/>
            <person name="Houbraken J."/>
            <person name="Oakley B."/>
            <person name="Pocsi I."/>
            <person name="Scazzocchio C."/>
            <person name="Seiboth B."/>
            <person name="vanKuyk P.A."/>
            <person name="Wortman J."/>
            <person name="Dyer P.S."/>
            <person name="Grigoriev I.V."/>
        </authorList>
    </citation>
    <scope>NUCLEOTIDE SEQUENCE [LARGE SCALE GENOMIC DNA]</scope>
    <source>
        <strain evidence="3">CBS 593.65</strain>
    </source>
</reference>
<evidence type="ECO:0000313" key="2">
    <source>
        <dbReference type="EMBL" id="OJJ64093.1"/>
    </source>
</evidence>
<proteinExistence type="predicted"/>
<protein>
    <submittedName>
        <fullName evidence="2">Uncharacterized protein</fullName>
    </submittedName>
</protein>
<keyword evidence="1" id="KW-0812">Transmembrane</keyword>
<feature type="transmembrane region" description="Helical" evidence="1">
    <location>
        <begin position="6"/>
        <end position="25"/>
    </location>
</feature>